<dbReference type="CDD" id="cd20379">
    <property type="entry name" value="Tudor_dTUD-like"/>
    <property type="match status" value="3"/>
</dbReference>
<evidence type="ECO:0000256" key="4">
    <source>
        <dbReference type="PROSITE-ProRule" id="PRU00175"/>
    </source>
</evidence>
<evidence type="ECO:0000256" key="3">
    <source>
        <dbReference type="ARBA" id="ARBA00022833"/>
    </source>
</evidence>
<dbReference type="Gene3D" id="2.30.30.140">
    <property type="match status" value="4"/>
</dbReference>
<gene>
    <name evidence="8" type="ORF">MAR_018923</name>
</gene>
<feature type="compositionally biased region" description="Low complexity" evidence="5">
    <location>
        <begin position="641"/>
        <end position="651"/>
    </location>
</feature>
<evidence type="ECO:0000313" key="8">
    <source>
        <dbReference type="EMBL" id="WAR08965.1"/>
    </source>
</evidence>
<evidence type="ECO:0000256" key="2">
    <source>
        <dbReference type="ARBA" id="ARBA00022771"/>
    </source>
</evidence>
<dbReference type="InterPro" id="IPR002999">
    <property type="entry name" value="Tudor"/>
</dbReference>
<keyword evidence="1" id="KW-0479">Metal-binding</keyword>
<feature type="domain" description="Tudor" evidence="7">
    <location>
        <begin position="945"/>
        <end position="1005"/>
    </location>
</feature>
<dbReference type="SUPFAM" id="SSF57850">
    <property type="entry name" value="RING/U-box"/>
    <property type="match status" value="1"/>
</dbReference>
<dbReference type="PANTHER" id="PTHR16442">
    <property type="entry name" value="RING FINGER PROTEIN 17"/>
    <property type="match status" value="1"/>
</dbReference>
<feature type="region of interest" description="Disordered" evidence="5">
    <location>
        <begin position="355"/>
        <end position="374"/>
    </location>
</feature>
<feature type="compositionally biased region" description="Basic and acidic residues" evidence="5">
    <location>
        <begin position="608"/>
        <end position="617"/>
    </location>
</feature>
<feature type="domain" description="Tudor" evidence="7">
    <location>
        <begin position="847"/>
        <end position="911"/>
    </location>
</feature>
<dbReference type="InterPro" id="IPR017907">
    <property type="entry name" value="Znf_RING_CS"/>
</dbReference>
<evidence type="ECO:0000259" key="7">
    <source>
        <dbReference type="PROSITE" id="PS50304"/>
    </source>
</evidence>
<reference evidence="8" key="1">
    <citation type="submission" date="2022-11" db="EMBL/GenBank/DDBJ databases">
        <title>Centuries of genome instability and evolution in soft-shell clam transmissible cancer (bioRxiv).</title>
        <authorList>
            <person name="Hart S.F.M."/>
            <person name="Yonemitsu M.A."/>
            <person name="Giersch R.M."/>
            <person name="Beal B.F."/>
            <person name="Arriagada G."/>
            <person name="Davis B.W."/>
            <person name="Ostrander E.A."/>
            <person name="Goff S.P."/>
            <person name="Metzger M.J."/>
        </authorList>
    </citation>
    <scope>NUCLEOTIDE SEQUENCE</scope>
    <source>
        <strain evidence="8">MELC-2E11</strain>
        <tissue evidence="8">Siphon/mantle</tissue>
    </source>
</reference>
<keyword evidence="9" id="KW-1185">Reference proteome</keyword>
<feature type="compositionally biased region" description="Basic and acidic residues" evidence="5">
    <location>
        <begin position="1123"/>
        <end position="1138"/>
    </location>
</feature>
<feature type="region of interest" description="Disordered" evidence="5">
    <location>
        <begin position="1084"/>
        <end position="1138"/>
    </location>
</feature>
<accession>A0ABY7EIJ9</accession>
<evidence type="ECO:0000256" key="1">
    <source>
        <dbReference type="ARBA" id="ARBA00022723"/>
    </source>
</evidence>
<dbReference type="SMART" id="SM00184">
    <property type="entry name" value="RING"/>
    <property type="match status" value="1"/>
</dbReference>
<dbReference type="InterPro" id="IPR001841">
    <property type="entry name" value="Znf_RING"/>
</dbReference>
<name>A0ABY7EIJ9_MYAAR</name>
<evidence type="ECO:0000256" key="5">
    <source>
        <dbReference type="SAM" id="MobiDB-lite"/>
    </source>
</evidence>
<keyword evidence="3" id="KW-0862">Zinc</keyword>
<proteinExistence type="predicted"/>
<dbReference type="Pfam" id="PF00567">
    <property type="entry name" value="TUDOR"/>
    <property type="match status" value="4"/>
</dbReference>
<dbReference type="PANTHER" id="PTHR16442:SF1">
    <property type="entry name" value="RING FINGER PROTEIN 17"/>
    <property type="match status" value="1"/>
</dbReference>
<evidence type="ECO:0000259" key="6">
    <source>
        <dbReference type="PROSITE" id="PS50089"/>
    </source>
</evidence>
<feature type="compositionally biased region" description="Acidic residues" evidence="5">
    <location>
        <begin position="1113"/>
        <end position="1122"/>
    </location>
</feature>
<dbReference type="PROSITE" id="PS00518">
    <property type="entry name" value="ZF_RING_1"/>
    <property type="match status" value="1"/>
</dbReference>
<dbReference type="EMBL" id="CP111017">
    <property type="protein sequence ID" value="WAR08965.1"/>
    <property type="molecule type" value="Genomic_DNA"/>
</dbReference>
<dbReference type="InterPro" id="IPR027370">
    <property type="entry name" value="Znf-RING_euk"/>
</dbReference>
<feature type="region of interest" description="Disordered" evidence="5">
    <location>
        <begin position="547"/>
        <end position="665"/>
    </location>
</feature>
<feature type="compositionally biased region" description="Polar residues" evidence="5">
    <location>
        <begin position="590"/>
        <end position="600"/>
    </location>
</feature>
<dbReference type="SUPFAM" id="SSF63748">
    <property type="entry name" value="Tudor/PWWP/MBT"/>
    <property type="match status" value="4"/>
</dbReference>
<dbReference type="Pfam" id="PF13445">
    <property type="entry name" value="zf-RING_UBOX"/>
    <property type="match status" value="1"/>
</dbReference>
<dbReference type="InterPro" id="IPR013083">
    <property type="entry name" value="Znf_RING/FYVE/PHD"/>
</dbReference>
<dbReference type="Gene3D" id="3.30.40.10">
    <property type="entry name" value="Zinc/RING finger domain, C3HC4 (zinc finger)"/>
    <property type="match status" value="1"/>
</dbReference>
<dbReference type="Proteomes" id="UP001164746">
    <property type="component" value="Chromosome 6"/>
</dbReference>
<evidence type="ECO:0000313" key="9">
    <source>
        <dbReference type="Proteomes" id="UP001164746"/>
    </source>
</evidence>
<feature type="domain" description="Tudor" evidence="7">
    <location>
        <begin position="680"/>
        <end position="740"/>
    </location>
</feature>
<feature type="region of interest" description="Disordered" evidence="5">
    <location>
        <begin position="1192"/>
        <end position="1237"/>
    </location>
</feature>
<feature type="domain" description="RING-type" evidence="6">
    <location>
        <begin position="7"/>
        <end position="57"/>
    </location>
</feature>
<keyword evidence="2 4" id="KW-0863">Zinc-finger</keyword>
<dbReference type="PROSITE" id="PS50089">
    <property type="entry name" value="ZF_RING_2"/>
    <property type="match status" value="1"/>
</dbReference>
<sequence length="1237" mass="139649">MQKPPNCHKCSGAFVVKDGGRTHKRPLLLTCGHTFCETCLLGLAKETRTAIHCPKCREETDLPNGESGVKLLCEDRYMVGTNRLIVSEMEPNLQVANLVFKKLKKIDKELNTLVPDCQREIRPVLHDLRAHFHYLHAAQRVMNNNDEVIVNAKEILEKLIHARDIPCIIERTDDWNATDRIIFNAGTPVDALLLHHGEIAEKDKPRYKVHTYREQPEKFSLEELDSQPSTPVFTPLDSLSLASDTTSRSDDIIIEGQNENVSVTHIHSPNKFVVQLQRESSRLTTMSYAIQRWCNSPAANKHMVTEVDVVQEEGGVLMVDLSKPADEEIADDRPISVRDALVFLDLANVESPYSLPEPGAAHAPKRNYLTPNPKDEGESYPVILGEEANYLATMMAHLQDTYAKQNKDSWQIIYPQIGMICVSQFSSDGMWYRARVIELPGNKDVVVHYVDYGNTERVSFFNIRKILDSFLILPAQAIPCCLKDVAQPEEGWTNEVISVESVLGVVLRDPNIEDMYHSINISLVEKDMADSTGRWSAPQNMTELQSSIKEDMDHQPVYWKSRNSKPTRRYEETKLTPPTSPVPLRKSRGQRSGNSDQGPGQRSKRPQKGREQDREEGSSASSGSATPVGRSPRKEVKPKVKSPTSRRSSSSSEKKKKKMVSPDIEDMNKAFQNTEPEWLNLKKGSFCVAFSTSMGRWYRAKVKKVLHKTLMEVYMIDYGFSEVLSDSPEDGKVPIDLVYEEYVQETALEPGIRTFHSIIDRLKEQGLAIPMPKKLTETTKEEKVFPVLYFKKAEAEVKTGDKVMPVYVDFDAVIHCYTMEGDDLFQSMCDSLQQKFKYSDPHGPEQKWIKGQACVAFYEKDQAWHRAAILEVDPEKVVEDSKWDTAVLEMMHRDLVNKYCIITVVEKLGYASEHMTVHLEIGGKDYGSRLVQFGLAQRGEYITDQEIISKQIQAAIQMDQCWYRALIVDILTDNNLILVHFVDYGNSEYVRINKDHSNPTTPVLPETQYVETRNVGKSPVQNVDNCIEHIQANDAISVKSSSAHCEQNLNNRKAASLSSANSVSSEQSVTMGVQSNMVYEFNNEQSESSSALGDSESLSKSWAEMAEEGSTLDYEELPEFETDSERSEQEPIKRASTLGKRELTVAGIDNLNAGAGKTSIQTNINIDKCAEGSLKLNSKDEELSSGEINLVKGGETEVGRKRGKLSEEERKRVKEERRKNREGTKVESVQHDDECFE</sequence>
<dbReference type="SMART" id="SM00333">
    <property type="entry name" value="TUDOR"/>
    <property type="match status" value="4"/>
</dbReference>
<feature type="compositionally biased region" description="Low complexity" evidence="5">
    <location>
        <begin position="1086"/>
        <end position="1101"/>
    </location>
</feature>
<dbReference type="PROSITE" id="PS50304">
    <property type="entry name" value="TUDOR"/>
    <property type="match status" value="4"/>
</dbReference>
<organism evidence="8 9">
    <name type="scientific">Mya arenaria</name>
    <name type="common">Soft-shell clam</name>
    <dbReference type="NCBI Taxonomy" id="6604"/>
    <lineage>
        <taxon>Eukaryota</taxon>
        <taxon>Metazoa</taxon>
        <taxon>Spiralia</taxon>
        <taxon>Lophotrochozoa</taxon>
        <taxon>Mollusca</taxon>
        <taxon>Bivalvia</taxon>
        <taxon>Autobranchia</taxon>
        <taxon>Heteroconchia</taxon>
        <taxon>Euheterodonta</taxon>
        <taxon>Imparidentia</taxon>
        <taxon>Neoheterodontei</taxon>
        <taxon>Myida</taxon>
        <taxon>Myoidea</taxon>
        <taxon>Myidae</taxon>
        <taxon>Mya</taxon>
    </lineage>
</organism>
<feature type="domain" description="Tudor" evidence="7">
    <location>
        <begin position="414"/>
        <end position="473"/>
    </location>
</feature>
<feature type="compositionally biased region" description="Basic and acidic residues" evidence="5">
    <location>
        <begin position="1194"/>
        <end position="1237"/>
    </location>
</feature>
<protein>
    <submittedName>
        <fullName evidence="8">RNF17-like protein</fullName>
    </submittedName>
</protein>